<evidence type="ECO:0000313" key="3">
    <source>
        <dbReference type="Proteomes" id="UP000224854"/>
    </source>
</evidence>
<protein>
    <submittedName>
        <fullName evidence="2">Uncharacterized protein</fullName>
    </submittedName>
</protein>
<reference evidence="2 3" key="1">
    <citation type="submission" date="2017-06" db="EMBL/GenBank/DDBJ databases">
        <title>Ant-infecting Ophiocordyceps genomes reveal a high diversity of potential behavioral manipulation genes and a possible major role for enterotoxins.</title>
        <authorList>
            <person name="De Bekker C."/>
            <person name="Evans H.C."/>
            <person name="Brachmann A."/>
            <person name="Hughes D.P."/>
        </authorList>
    </citation>
    <scope>NUCLEOTIDE SEQUENCE [LARGE SCALE GENOMIC DNA]</scope>
    <source>
        <strain evidence="2 3">1348a</strain>
    </source>
</reference>
<dbReference type="EMBL" id="NJEU01001520">
    <property type="protein sequence ID" value="PHH65362.1"/>
    <property type="molecule type" value="Genomic_DNA"/>
</dbReference>
<organism evidence="2 3">
    <name type="scientific">Ophiocordyceps australis</name>
    <dbReference type="NCBI Taxonomy" id="1399860"/>
    <lineage>
        <taxon>Eukaryota</taxon>
        <taxon>Fungi</taxon>
        <taxon>Dikarya</taxon>
        <taxon>Ascomycota</taxon>
        <taxon>Pezizomycotina</taxon>
        <taxon>Sordariomycetes</taxon>
        <taxon>Hypocreomycetidae</taxon>
        <taxon>Hypocreales</taxon>
        <taxon>Ophiocordycipitaceae</taxon>
        <taxon>Ophiocordyceps</taxon>
    </lineage>
</organism>
<evidence type="ECO:0000256" key="1">
    <source>
        <dbReference type="SAM" id="MobiDB-lite"/>
    </source>
</evidence>
<keyword evidence="3" id="KW-1185">Reference proteome</keyword>
<dbReference type="Proteomes" id="UP000224854">
    <property type="component" value="Unassembled WGS sequence"/>
</dbReference>
<sequence>MMRCFQETPSGDYSTIFHPAPIVTAIIDDWRFAAIDDPHVRWQAARSIWQALGSSYASSTTSTPEPTPTQAEPEPPPTPTRSPDPPPAPTGHACKKWIECQDHDCEDGQWPGCAGAGTCMCMGPLDPALAHLAKPAPGIRSFCNNYEDCWRFHCPHGGKFPICQHGAAGDPFSSLCVCSH</sequence>
<accession>A0A2C5YDK1</accession>
<feature type="region of interest" description="Disordered" evidence="1">
    <location>
        <begin position="56"/>
        <end position="90"/>
    </location>
</feature>
<feature type="compositionally biased region" description="Low complexity" evidence="1">
    <location>
        <begin position="56"/>
        <end position="72"/>
    </location>
</feature>
<gene>
    <name evidence="2" type="ORF">CDD82_1675</name>
</gene>
<evidence type="ECO:0000313" key="2">
    <source>
        <dbReference type="EMBL" id="PHH65362.1"/>
    </source>
</evidence>
<feature type="compositionally biased region" description="Pro residues" evidence="1">
    <location>
        <begin position="73"/>
        <end position="89"/>
    </location>
</feature>
<dbReference type="AlphaFoldDB" id="A0A2C5YDK1"/>
<dbReference type="OrthoDB" id="2119228at2759"/>
<name>A0A2C5YDK1_9HYPO</name>
<comment type="caution">
    <text evidence="2">The sequence shown here is derived from an EMBL/GenBank/DDBJ whole genome shotgun (WGS) entry which is preliminary data.</text>
</comment>
<proteinExistence type="predicted"/>